<evidence type="ECO:0000256" key="5">
    <source>
        <dbReference type="ARBA" id="ARBA00022989"/>
    </source>
</evidence>
<dbReference type="PANTHER" id="PTHR30093">
    <property type="entry name" value="GENERAL SECRETION PATHWAY PROTEIN G"/>
    <property type="match status" value="1"/>
</dbReference>
<evidence type="ECO:0000256" key="2">
    <source>
        <dbReference type="ARBA" id="ARBA00005233"/>
    </source>
</evidence>
<dbReference type="InterPro" id="IPR012902">
    <property type="entry name" value="N_methyl_site"/>
</dbReference>
<comment type="subcellular location">
    <subcellularLocation>
        <location evidence="1">Membrane</location>
        <topology evidence="1">Single-pass membrane protein</topology>
    </subcellularLocation>
</comment>
<feature type="transmembrane region" description="Helical" evidence="8">
    <location>
        <begin position="20"/>
        <end position="42"/>
    </location>
</feature>
<dbReference type="InterPro" id="IPR045584">
    <property type="entry name" value="Pilin-like"/>
</dbReference>
<dbReference type="RefSeq" id="WP_263530270.1">
    <property type="nucleotide sequence ID" value="NZ_JAOVZB010000003.1"/>
</dbReference>
<name>A0ABT2YT02_9GAMM</name>
<keyword evidence="10" id="KW-1185">Reference proteome</keyword>
<proteinExistence type="inferred from homology"/>
<protein>
    <submittedName>
        <fullName evidence="9">Pilin</fullName>
    </submittedName>
</protein>
<evidence type="ECO:0000256" key="3">
    <source>
        <dbReference type="ARBA" id="ARBA00022481"/>
    </source>
</evidence>
<keyword evidence="5 8" id="KW-1133">Transmembrane helix</keyword>
<organism evidence="9 10">
    <name type="scientific">Marinomonas sargassi</name>
    <dbReference type="NCBI Taxonomy" id="2984494"/>
    <lineage>
        <taxon>Bacteria</taxon>
        <taxon>Pseudomonadati</taxon>
        <taxon>Pseudomonadota</taxon>
        <taxon>Gammaproteobacteria</taxon>
        <taxon>Oceanospirillales</taxon>
        <taxon>Oceanospirillaceae</taxon>
        <taxon>Marinomonas</taxon>
    </lineage>
</organism>
<evidence type="ECO:0000256" key="4">
    <source>
        <dbReference type="ARBA" id="ARBA00022692"/>
    </source>
</evidence>
<reference evidence="9 10" key="1">
    <citation type="submission" date="2022-10" db="EMBL/GenBank/DDBJ databases">
        <title>Marinomonas transparenta sp. nov. and Marinomonas sargassi sp. nov., isolated from marine alga (Sargassum natans (L.) Gaillon).</title>
        <authorList>
            <person name="Wang Y."/>
        </authorList>
    </citation>
    <scope>NUCLEOTIDE SEQUENCE [LARGE SCALE GENOMIC DNA]</scope>
    <source>
        <strain evidence="9 10">C2222</strain>
    </source>
</reference>
<dbReference type="PANTHER" id="PTHR30093:SF44">
    <property type="entry name" value="TYPE II SECRETION SYSTEM CORE PROTEIN G"/>
    <property type="match status" value="1"/>
</dbReference>
<dbReference type="Pfam" id="PF00114">
    <property type="entry name" value="Pilin"/>
    <property type="match status" value="1"/>
</dbReference>
<dbReference type="Gene3D" id="3.30.700.10">
    <property type="entry name" value="Glycoprotein, Type 4 Pilin"/>
    <property type="match status" value="1"/>
</dbReference>
<keyword evidence="3" id="KW-0488">Methylation</keyword>
<dbReference type="Proteomes" id="UP001209713">
    <property type="component" value="Unassembled WGS sequence"/>
</dbReference>
<keyword evidence="6 8" id="KW-0472">Membrane</keyword>
<sequence>MMHTLRLPFSMRGFTLLELMVVIAIISILATLSTPSFIRYVAKAKLLEAQNIATQHQSIIEEFILINGKFPSGADFNLIKASLADNSIVSSINVENENDSTGDLKLILSESTGVTEGQYFIYSRDENRNWTCTSDLNDNLLPPLCQAGESP</sequence>
<dbReference type="EMBL" id="JAOVZB010000003">
    <property type="protein sequence ID" value="MCV2402890.1"/>
    <property type="molecule type" value="Genomic_DNA"/>
</dbReference>
<comment type="similarity">
    <text evidence="2 7">Belongs to the N-Me-Phe pilin family.</text>
</comment>
<evidence type="ECO:0000313" key="9">
    <source>
        <dbReference type="EMBL" id="MCV2402890.1"/>
    </source>
</evidence>
<dbReference type="Pfam" id="PF07963">
    <property type="entry name" value="N_methyl"/>
    <property type="match status" value="1"/>
</dbReference>
<accession>A0ABT2YT02</accession>
<evidence type="ECO:0000256" key="7">
    <source>
        <dbReference type="RuleBase" id="RU000389"/>
    </source>
</evidence>
<dbReference type="NCBIfam" id="TIGR02532">
    <property type="entry name" value="IV_pilin_GFxxxE"/>
    <property type="match status" value="1"/>
</dbReference>
<dbReference type="SUPFAM" id="SSF54523">
    <property type="entry name" value="Pili subunits"/>
    <property type="match status" value="1"/>
</dbReference>
<gene>
    <name evidence="9" type="ORF">OFY17_08360</name>
</gene>
<dbReference type="PROSITE" id="PS00409">
    <property type="entry name" value="PROKAR_NTER_METHYL"/>
    <property type="match status" value="1"/>
</dbReference>
<keyword evidence="4 8" id="KW-0812">Transmembrane</keyword>
<evidence type="ECO:0000313" key="10">
    <source>
        <dbReference type="Proteomes" id="UP001209713"/>
    </source>
</evidence>
<comment type="caution">
    <text evidence="9">The sequence shown here is derived from an EMBL/GenBank/DDBJ whole genome shotgun (WGS) entry which is preliminary data.</text>
</comment>
<evidence type="ECO:0000256" key="6">
    <source>
        <dbReference type="ARBA" id="ARBA00023136"/>
    </source>
</evidence>
<evidence type="ECO:0000256" key="8">
    <source>
        <dbReference type="SAM" id="Phobius"/>
    </source>
</evidence>
<keyword evidence="7" id="KW-0281">Fimbrium</keyword>
<dbReference type="InterPro" id="IPR001082">
    <property type="entry name" value="Pilin"/>
</dbReference>
<evidence type="ECO:0000256" key="1">
    <source>
        <dbReference type="ARBA" id="ARBA00004167"/>
    </source>
</evidence>